<evidence type="ECO:0000256" key="1">
    <source>
        <dbReference type="ARBA" id="ARBA00022490"/>
    </source>
</evidence>
<dbReference type="SUPFAM" id="SSF117130">
    <property type="entry name" value="CsrA-like"/>
    <property type="match status" value="1"/>
</dbReference>
<dbReference type="EMBL" id="CP036318">
    <property type="protein sequence ID" value="QDV56056.1"/>
    <property type="molecule type" value="Genomic_DNA"/>
</dbReference>
<keyword evidence="1 4" id="KW-0963">Cytoplasm</keyword>
<proteinExistence type="inferred from homology"/>
<evidence type="ECO:0000256" key="4">
    <source>
        <dbReference type="HAMAP-Rule" id="MF_00167"/>
    </source>
</evidence>
<dbReference type="HAMAP" id="MF_00167">
    <property type="entry name" value="CsrA"/>
    <property type="match status" value="1"/>
</dbReference>
<name>A0A518ISH8_9BACT</name>
<keyword evidence="2 4" id="KW-0810">Translation regulation</keyword>
<dbReference type="Gene3D" id="2.60.40.4380">
    <property type="entry name" value="Translational regulator CsrA"/>
    <property type="match status" value="1"/>
</dbReference>
<evidence type="ECO:0000313" key="7">
    <source>
        <dbReference type="Proteomes" id="UP000316770"/>
    </source>
</evidence>
<evidence type="ECO:0000256" key="3">
    <source>
        <dbReference type="ARBA" id="ARBA00022884"/>
    </source>
</evidence>
<comment type="subcellular location">
    <subcellularLocation>
        <location evidence="4">Cytoplasm</location>
    </subcellularLocation>
</comment>
<dbReference type="GO" id="GO:0044781">
    <property type="term" value="P:bacterial-type flagellum organization"/>
    <property type="evidence" value="ECO:0007669"/>
    <property type="project" value="UniProtKB-KW"/>
</dbReference>
<dbReference type="Proteomes" id="UP000316770">
    <property type="component" value="Chromosome"/>
</dbReference>
<evidence type="ECO:0000313" key="6">
    <source>
        <dbReference type="EMBL" id="QDV56056.1"/>
    </source>
</evidence>
<dbReference type="GO" id="GO:0045947">
    <property type="term" value="P:negative regulation of translational initiation"/>
    <property type="evidence" value="ECO:0007669"/>
    <property type="project" value="UniProtKB-UniRule"/>
</dbReference>
<sequence length="154" mass="16505">MLVLTRKAKQQIRLGDDIIVTVLQVKGNSIRLGIEAPRETRVVRGELEFYEEQPKSEGASGSRKQPEPAAVEAKPVAAKPTTAAGRSSVRGASKSNAAAVQVLGPTKLKIQQNSAVATRFPRTTERGQTVVSEVSPLKRFMPKSMVEAVGNVSV</sequence>
<evidence type="ECO:0000256" key="5">
    <source>
        <dbReference type="SAM" id="MobiDB-lite"/>
    </source>
</evidence>
<dbReference type="InterPro" id="IPR036107">
    <property type="entry name" value="CsrA_sf"/>
</dbReference>
<keyword evidence="7" id="KW-1185">Reference proteome</keyword>
<organism evidence="6 7">
    <name type="scientific">Rosistilla oblonga</name>
    <dbReference type="NCBI Taxonomy" id="2527990"/>
    <lineage>
        <taxon>Bacteria</taxon>
        <taxon>Pseudomonadati</taxon>
        <taxon>Planctomycetota</taxon>
        <taxon>Planctomycetia</taxon>
        <taxon>Pirellulales</taxon>
        <taxon>Pirellulaceae</taxon>
        <taxon>Rosistilla</taxon>
    </lineage>
</organism>
<dbReference type="GO" id="GO:1902208">
    <property type="term" value="P:regulation of bacterial-type flagellum assembly"/>
    <property type="evidence" value="ECO:0007669"/>
    <property type="project" value="UniProtKB-UniRule"/>
</dbReference>
<reference evidence="6 7" key="1">
    <citation type="submission" date="2019-02" db="EMBL/GenBank/DDBJ databases">
        <title>Deep-cultivation of Planctomycetes and their phenomic and genomic characterization uncovers novel biology.</title>
        <authorList>
            <person name="Wiegand S."/>
            <person name="Jogler M."/>
            <person name="Boedeker C."/>
            <person name="Pinto D."/>
            <person name="Vollmers J."/>
            <person name="Rivas-Marin E."/>
            <person name="Kohn T."/>
            <person name="Peeters S.H."/>
            <person name="Heuer A."/>
            <person name="Rast P."/>
            <person name="Oberbeckmann S."/>
            <person name="Bunk B."/>
            <person name="Jeske O."/>
            <person name="Meyerdierks A."/>
            <person name="Storesund J.E."/>
            <person name="Kallscheuer N."/>
            <person name="Luecker S."/>
            <person name="Lage O.M."/>
            <person name="Pohl T."/>
            <person name="Merkel B.J."/>
            <person name="Hornburger P."/>
            <person name="Mueller R.-W."/>
            <person name="Bruemmer F."/>
            <person name="Labrenz M."/>
            <person name="Spormann A.M."/>
            <person name="Op den Camp H."/>
            <person name="Overmann J."/>
            <person name="Amann R."/>
            <person name="Jetten M.S.M."/>
            <person name="Mascher T."/>
            <person name="Medema M.H."/>
            <person name="Devos D.P."/>
            <person name="Kaster A.-K."/>
            <person name="Ovreas L."/>
            <person name="Rohde M."/>
            <person name="Galperin M.Y."/>
            <person name="Jogler C."/>
        </authorList>
    </citation>
    <scope>NUCLEOTIDE SEQUENCE [LARGE SCALE GENOMIC DNA]</scope>
    <source>
        <strain evidence="6 7">Mal33</strain>
    </source>
</reference>
<dbReference type="Pfam" id="PF02599">
    <property type="entry name" value="CsrA"/>
    <property type="match status" value="1"/>
</dbReference>
<dbReference type="RefSeq" id="WP_145284088.1">
    <property type="nucleotide sequence ID" value="NZ_CP036318.1"/>
</dbReference>
<comment type="subunit">
    <text evidence="4">Homodimer; the beta-strands of each monomer intercalate to form a hydrophobic core, while the alpha-helices form wings that extend away from the core.</text>
</comment>
<keyword evidence="3 4" id="KW-0694">RNA-binding</keyword>
<gene>
    <name evidence="4" type="primary">csrA</name>
    <name evidence="6" type="ORF">Mal33_20350</name>
</gene>
<evidence type="ECO:0000256" key="2">
    <source>
        <dbReference type="ARBA" id="ARBA00022845"/>
    </source>
</evidence>
<dbReference type="GO" id="GO:0006109">
    <property type="term" value="P:regulation of carbohydrate metabolic process"/>
    <property type="evidence" value="ECO:0007669"/>
    <property type="project" value="InterPro"/>
</dbReference>
<accession>A0A518ISH8</accession>
<comment type="function">
    <text evidence="4">A translational regulator that binds mRNA to regulate translation initiation and/or mRNA stability. Usually binds in the 5'-UTR at or near the Shine-Dalgarno sequence preventing ribosome-binding, thus repressing translation. Its main target seems to be the major flagellin gene, while its function is anatagonized by FliW.</text>
</comment>
<comment type="similarity">
    <text evidence="4">Belongs to the CsrA/RsmA family.</text>
</comment>
<dbReference type="InterPro" id="IPR003751">
    <property type="entry name" value="CsrA"/>
</dbReference>
<dbReference type="PANTHER" id="PTHR34984">
    <property type="entry name" value="CARBON STORAGE REGULATOR"/>
    <property type="match status" value="1"/>
</dbReference>
<keyword evidence="4" id="KW-0678">Repressor</keyword>
<dbReference type="GO" id="GO:0006402">
    <property type="term" value="P:mRNA catabolic process"/>
    <property type="evidence" value="ECO:0007669"/>
    <property type="project" value="InterPro"/>
</dbReference>
<dbReference type="GO" id="GO:0048027">
    <property type="term" value="F:mRNA 5'-UTR binding"/>
    <property type="evidence" value="ECO:0007669"/>
    <property type="project" value="UniProtKB-UniRule"/>
</dbReference>
<protein>
    <recommendedName>
        <fullName evidence="4">Translational regulator CsrA</fullName>
    </recommendedName>
</protein>
<keyword evidence="4" id="KW-1005">Bacterial flagellum biogenesis</keyword>
<feature type="compositionally biased region" description="Low complexity" evidence="5">
    <location>
        <begin position="67"/>
        <end position="84"/>
    </location>
</feature>
<dbReference type="GO" id="GO:0005829">
    <property type="term" value="C:cytosol"/>
    <property type="evidence" value="ECO:0007669"/>
    <property type="project" value="TreeGrafter"/>
</dbReference>
<dbReference type="PANTHER" id="PTHR34984:SF1">
    <property type="entry name" value="CARBON STORAGE REGULATOR"/>
    <property type="match status" value="1"/>
</dbReference>
<feature type="region of interest" description="Disordered" evidence="5">
    <location>
        <begin position="49"/>
        <end position="95"/>
    </location>
</feature>
<dbReference type="AlphaFoldDB" id="A0A518ISH8"/>